<feature type="non-terminal residue" evidence="6">
    <location>
        <position position="1"/>
    </location>
</feature>
<name>A0AAN6ZSW6_9PEZI</name>
<feature type="domain" description="Peptidase S8/S53" evidence="5">
    <location>
        <begin position="249"/>
        <end position="451"/>
    </location>
</feature>
<evidence type="ECO:0000259" key="5">
    <source>
        <dbReference type="Pfam" id="PF00082"/>
    </source>
</evidence>
<dbReference type="PANTHER" id="PTHR43806">
    <property type="entry name" value="PEPTIDASE S8"/>
    <property type="match status" value="1"/>
</dbReference>
<dbReference type="InterPro" id="IPR050131">
    <property type="entry name" value="Peptidase_S8_subtilisin-like"/>
</dbReference>
<dbReference type="CDD" id="cd00306">
    <property type="entry name" value="Peptidases_S8_S53"/>
    <property type="match status" value="1"/>
</dbReference>
<keyword evidence="4" id="KW-0720">Serine protease</keyword>
<gene>
    <name evidence="6" type="ORF">C8A00DRAFT_17826</name>
</gene>
<dbReference type="Gene3D" id="3.40.50.200">
    <property type="entry name" value="Peptidase S8/S53 domain"/>
    <property type="match status" value="1"/>
</dbReference>
<dbReference type="PRINTS" id="PR00723">
    <property type="entry name" value="SUBTILISIN"/>
</dbReference>
<dbReference type="Proteomes" id="UP001302745">
    <property type="component" value="Unassembled WGS sequence"/>
</dbReference>
<dbReference type="PANTHER" id="PTHR43806:SF11">
    <property type="entry name" value="CEREVISIN-RELATED"/>
    <property type="match status" value="1"/>
</dbReference>
<evidence type="ECO:0000256" key="1">
    <source>
        <dbReference type="ARBA" id="ARBA00011073"/>
    </source>
</evidence>
<evidence type="ECO:0000256" key="4">
    <source>
        <dbReference type="ARBA" id="ARBA00022825"/>
    </source>
</evidence>
<dbReference type="EMBL" id="MU857056">
    <property type="protein sequence ID" value="KAK4150680.1"/>
    <property type="molecule type" value="Genomic_DNA"/>
</dbReference>
<sequence>RERNERMTVGVFLSQPLISADFHTPDQQQQHLVGAARSPHRYPKVRELGIMLLEIFLGREIDSFRAEPEAAVWLRGGQACAYTDHRIAKWLFKTRVQTDTHVLKPLKDVIGRCLEDKAIWASVTASKRTDKSGSSQISLIRKAIHDLLVTPLESLIQVNYEDPYDLKPLYEQDAAAFARQASDATRPAHQRRHKQQADILQGSLARATTSDGMGIHGEISPGDIELGKRWLGDLDKVQGLLQAGNTPQKVRVVVLDTGFSPKHGGLHYDIERGNYKDFVDGEDDERRDLTGHGTSIARLIFDEVDLYVGRVFESEKSVDDSFELLERGIKWAVAKDADIIVLATGTDVKTYDGVRSAINTLPDKVLVIAAAGNRDHCERVVFPARMPRVMCTFATTARNCILTTLNPGPLPRAYNFGIFGVAIQPEGWDMTLSGTSYAAAIAAGLAASLLDFSRQPVQEGERRLNLEGFEKMNVVFEELARDNTDQGYSCIVPWRLLHILEEGRSEQEHRRRIREFLADLLSQRM</sequence>
<protein>
    <submittedName>
        <fullName evidence="6">Peptidase S8/S53 domain-containing protein</fullName>
    </submittedName>
</protein>
<proteinExistence type="inferred from homology"/>
<dbReference type="InterPro" id="IPR023827">
    <property type="entry name" value="Peptidase_S8_Asp-AS"/>
</dbReference>
<dbReference type="Pfam" id="PF00082">
    <property type="entry name" value="Peptidase_S8"/>
    <property type="match status" value="1"/>
</dbReference>
<keyword evidence="2" id="KW-0645">Protease</keyword>
<comment type="caution">
    <text evidence="6">The sequence shown here is derived from an EMBL/GenBank/DDBJ whole genome shotgun (WGS) entry which is preliminary data.</text>
</comment>
<evidence type="ECO:0000256" key="2">
    <source>
        <dbReference type="ARBA" id="ARBA00022670"/>
    </source>
</evidence>
<reference evidence="6" key="2">
    <citation type="submission" date="2023-05" db="EMBL/GenBank/DDBJ databases">
        <authorList>
            <consortium name="Lawrence Berkeley National Laboratory"/>
            <person name="Steindorff A."/>
            <person name="Hensen N."/>
            <person name="Bonometti L."/>
            <person name="Westerberg I."/>
            <person name="Brannstrom I.O."/>
            <person name="Guillou S."/>
            <person name="Cros-Aarteil S."/>
            <person name="Calhoun S."/>
            <person name="Haridas S."/>
            <person name="Kuo A."/>
            <person name="Mondo S."/>
            <person name="Pangilinan J."/>
            <person name="Riley R."/>
            <person name="Labutti K."/>
            <person name="Andreopoulos B."/>
            <person name="Lipzen A."/>
            <person name="Chen C."/>
            <person name="Yanf M."/>
            <person name="Daum C."/>
            <person name="Ng V."/>
            <person name="Clum A."/>
            <person name="Ohm R."/>
            <person name="Martin F."/>
            <person name="Silar P."/>
            <person name="Natvig D."/>
            <person name="Lalanne C."/>
            <person name="Gautier V."/>
            <person name="Ament-Velasquez S.L."/>
            <person name="Kruys A."/>
            <person name="Hutchinson M.I."/>
            <person name="Powell A.J."/>
            <person name="Barry K."/>
            <person name="Miller A.N."/>
            <person name="Grigoriev I.V."/>
            <person name="Debuchy R."/>
            <person name="Gladieux P."/>
            <person name="Thoren M.H."/>
            <person name="Johannesson H."/>
        </authorList>
    </citation>
    <scope>NUCLEOTIDE SEQUENCE</scope>
    <source>
        <strain evidence="6">CBS 538.74</strain>
    </source>
</reference>
<dbReference type="InterPro" id="IPR036852">
    <property type="entry name" value="Peptidase_S8/S53_dom_sf"/>
</dbReference>
<keyword evidence="7" id="KW-1185">Reference proteome</keyword>
<dbReference type="AlphaFoldDB" id="A0AAN6ZSW6"/>
<keyword evidence="3" id="KW-0378">Hydrolase</keyword>
<dbReference type="InterPro" id="IPR000209">
    <property type="entry name" value="Peptidase_S8/S53_dom"/>
</dbReference>
<reference evidence="6" key="1">
    <citation type="journal article" date="2023" name="Mol. Phylogenet. Evol.">
        <title>Genome-scale phylogeny and comparative genomics of the fungal order Sordariales.</title>
        <authorList>
            <person name="Hensen N."/>
            <person name="Bonometti L."/>
            <person name="Westerberg I."/>
            <person name="Brannstrom I.O."/>
            <person name="Guillou S."/>
            <person name="Cros-Aarteil S."/>
            <person name="Calhoun S."/>
            <person name="Haridas S."/>
            <person name="Kuo A."/>
            <person name="Mondo S."/>
            <person name="Pangilinan J."/>
            <person name="Riley R."/>
            <person name="LaButti K."/>
            <person name="Andreopoulos B."/>
            <person name="Lipzen A."/>
            <person name="Chen C."/>
            <person name="Yan M."/>
            <person name="Daum C."/>
            <person name="Ng V."/>
            <person name="Clum A."/>
            <person name="Steindorff A."/>
            <person name="Ohm R.A."/>
            <person name="Martin F."/>
            <person name="Silar P."/>
            <person name="Natvig D.O."/>
            <person name="Lalanne C."/>
            <person name="Gautier V."/>
            <person name="Ament-Velasquez S.L."/>
            <person name="Kruys A."/>
            <person name="Hutchinson M.I."/>
            <person name="Powell A.J."/>
            <person name="Barry K."/>
            <person name="Miller A.N."/>
            <person name="Grigoriev I.V."/>
            <person name="Debuchy R."/>
            <person name="Gladieux P."/>
            <person name="Hiltunen Thoren M."/>
            <person name="Johannesson H."/>
        </authorList>
    </citation>
    <scope>NUCLEOTIDE SEQUENCE</scope>
    <source>
        <strain evidence="6">CBS 538.74</strain>
    </source>
</reference>
<evidence type="ECO:0000313" key="7">
    <source>
        <dbReference type="Proteomes" id="UP001302745"/>
    </source>
</evidence>
<organism evidence="6 7">
    <name type="scientific">Chaetomidium leptoderma</name>
    <dbReference type="NCBI Taxonomy" id="669021"/>
    <lineage>
        <taxon>Eukaryota</taxon>
        <taxon>Fungi</taxon>
        <taxon>Dikarya</taxon>
        <taxon>Ascomycota</taxon>
        <taxon>Pezizomycotina</taxon>
        <taxon>Sordariomycetes</taxon>
        <taxon>Sordariomycetidae</taxon>
        <taxon>Sordariales</taxon>
        <taxon>Chaetomiaceae</taxon>
        <taxon>Chaetomidium</taxon>
    </lineage>
</organism>
<comment type="similarity">
    <text evidence="1">Belongs to the peptidase S8 family.</text>
</comment>
<dbReference type="GO" id="GO:0004252">
    <property type="term" value="F:serine-type endopeptidase activity"/>
    <property type="evidence" value="ECO:0007669"/>
    <property type="project" value="InterPro"/>
</dbReference>
<dbReference type="PROSITE" id="PS00136">
    <property type="entry name" value="SUBTILASE_ASP"/>
    <property type="match status" value="1"/>
</dbReference>
<dbReference type="SUPFAM" id="SSF52743">
    <property type="entry name" value="Subtilisin-like"/>
    <property type="match status" value="1"/>
</dbReference>
<accession>A0AAN6ZSW6</accession>
<dbReference type="InterPro" id="IPR015500">
    <property type="entry name" value="Peptidase_S8_subtilisin-rel"/>
</dbReference>
<evidence type="ECO:0000256" key="3">
    <source>
        <dbReference type="ARBA" id="ARBA00022801"/>
    </source>
</evidence>
<dbReference type="GO" id="GO:0006508">
    <property type="term" value="P:proteolysis"/>
    <property type="evidence" value="ECO:0007669"/>
    <property type="project" value="UniProtKB-KW"/>
</dbReference>
<evidence type="ECO:0000313" key="6">
    <source>
        <dbReference type="EMBL" id="KAK4150680.1"/>
    </source>
</evidence>